<dbReference type="Proteomes" id="UP000094067">
    <property type="component" value="Unassembled WGS sequence"/>
</dbReference>
<protein>
    <recommendedName>
        <fullName evidence="3">Nitroreductase domain-containing protein</fullName>
    </recommendedName>
</protein>
<dbReference type="SUPFAM" id="SSF55469">
    <property type="entry name" value="FMN-dependent nitroreductase-like"/>
    <property type="match status" value="1"/>
</dbReference>
<evidence type="ECO:0000313" key="2">
    <source>
        <dbReference type="Proteomes" id="UP000094067"/>
    </source>
</evidence>
<dbReference type="Gene3D" id="3.40.109.10">
    <property type="entry name" value="NADH Oxidase"/>
    <property type="match status" value="1"/>
</dbReference>
<accession>A0A1E3A4J5</accession>
<gene>
    <name evidence="1" type="ORF">BEI61_04456</name>
</gene>
<dbReference type="InterPro" id="IPR000415">
    <property type="entry name" value="Nitroreductase-like"/>
</dbReference>
<evidence type="ECO:0000313" key="1">
    <source>
        <dbReference type="EMBL" id="ODM03658.1"/>
    </source>
</evidence>
<organism evidence="1 2">
    <name type="scientific">Eisenbergiella tayi</name>
    <dbReference type="NCBI Taxonomy" id="1432052"/>
    <lineage>
        <taxon>Bacteria</taxon>
        <taxon>Bacillati</taxon>
        <taxon>Bacillota</taxon>
        <taxon>Clostridia</taxon>
        <taxon>Lachnospirales</taxon>
        <taxon>Lachnospiraceae</taxon>
        <taxon>Eisenbergiella</taxon>
    </lineage>
</organism>
<dbReference type="AlphaFoldDB" id="A0A1E3A4J5"/>
<dbReference type="EMBL" id="MCGH01000003">
    <property type="protein sequence ID" value="ODM03658.1"/>
    <property type="molecule type" value="Genomic_DNA"/>
</dbReference>
<dbReference type="GO" id="GO:0016491">
    <property type="term" value="F:oxidoreductase activity"/>
    <property type="evidence" value="ECO:0007669"/>
    <property type="project" value="InterPro"/>
</dbReference>
<proteinExistence type="predicted"/>
<evidence type="ECO:0008006" key="3">
    <source>
        <dbReference type="Google" id="ProtNLM"/>
    </source>
</evidence>
<sequence>MLLANSVPLIPAEHIFLTAVSHGLSACFVGWLDIKKAGNILALPENIACLFLMPVGYPKEEPGPKELKNISEISFFESFGNDADEEKTV</sequence>
<name>A0A1E3A4J5_9FIRM</name>
<reference evidence="1 2" key="1">
    <citation type="submission" date="2016-07" db="EMBL/GenBank/DDBJ databases">
        <title>Characterization of isolates of Eisenbergiella tayi derived from blood cultures, using whole genome sequencing.</title>
        <authorList>
            <person name="Burdz T."/>
            <person name="Wiebe D."/>
            <person name="Huynh C."/>
            <person name="Bernard K."/>
        </authorList>
    </citation>
    <scope>NUCLEOTIDE SEQUENCE [LARGE SCALE GENOMIC DNA]</scope>
    <source>
        <strain evidence="1 2">NML 110608</strain>
    </source>
</reference>
<comment type="caution">
    <text evidence="1">The sequence shown here is derived from an EMBL/GenBank/DDBJ whole genome shotgun (WGS) entry which is preliminary data.</text>
</comment>